<dbReference type="SUPFAM" id="SSF53335">
    <property type="entry name" value="S-adenosyl-L-methionine-dependent methyltransferases"/>
    <property type="match status" value="1"/>
</dbReference>
<accession>A0ABD3QII8</accession>
<dbReference type="EMBL" id="JABMIG020000035">
    <property type="protein sequence ID" value="KAL3799984.1"/>
    <property type="molecule type" value="Genomic_DNA"/>
</dbReference>
<evidence type="ECO:0000313" key="2">
    <source>
        <dbReference type="EMBL" id="KAL3799984.1"/>
    </source>
</evidence>
<comment type="caution">
    <text evidence="2">The sequence shown here is derived from an EMBL/GenBank/DDBJ whole genome shotgun (WGS) entry which is preliminary data.</text>
</comment>
<organism evidence="2 3">
    <name type="scientific">Cyclotella cryptica</name>
    <dbReference type="NCBI Taxonomy" id="29204"/>
    <lineage>
        <taxon>Eukaryota</taxon>
        <taxon>Sar</taxon>
        <taxon>Stramenopiles</taxon>
        <taxon>Ochrophyta</taxon>
        <taxon>Bacillariophyta</taxon>
        <taxon>Coscinodiscophyceae</taxon>
        <taxon>Thalassiosirophycidae</taxon>
        <taxon>Stephanodiscales</taxon>
        <taxon>Stephanodiscaceae</taxon>
        <taxon>Cyclotella</taxon>
    </lineage>
</organism>
<feature type="non-terminal residue" evidence="2">
    <location>
        <position position="1"/>
    </location>
</feature>
<dbReference type="Gene3D" id="3.40.50.150">
    <property type="entry name" value="Vaccinia Virus protein VP39"/>
    <property type="match status" value="1"/>
</dbReference>
<dbReference type="Proteomes" id="UP001516023">
    <property type="component" value="Unassembled WGS sequence"/>
</dbReference>
<dbReference type="InterPro" id="IPR029063">
    <property type="entry name" value="SAM-dependent_MTases_sf"/>
</dbReference>
<proteinExistence type="predicted"/>
<dbReference type="Pfam" id="PF13649">
    <property type="entry name" value="Methyltransf_25"/>
    <property type="match status" value="1"/>
</dbReference>
<keyword evidence="3" id="KW-1185">Reference proteome</keyword>
<dbReference type="AlphaFoldDB" id="A0ABD3QII8"/>
<gene>
    <name evidence="2" type="ORF">HJC23_007457</name>
</gene>
<evidence type="ECO:0000259" key="1">
    <source>
        <dbReference type="Pfam" id="PF13649"/>
    </source>
</evidence>
<evidence type="ECO:0000313" key="3">
    <source>
        <dbReference type="Proteomes" id="UP001516023"/>
    </source>
</evidence>
<reference evidence="2 3" key="1">
    <citation type="journal article" date="2020" name="G3 (Bethesda)">
        <title>Improved Reference Genome for Cyclotella cryptica CCMP332, a Model for Cell Wall Morphogenesis, Salinity Adaptation, and Lipid Production in Diatoms (Bacillariophyta).</title>
        <authorList>
            <person name="Roberts W.R."/>
            <person name="Downey K.M."/>
            <person name="Ruck E.C."/>
            <person name="Traller J.C."/>
            <person name="Alverson A.J."/>
        </authorList>
    </citation>
    <scope>NUCLEOTIDE SEQUENCE [LARGE SCALE GENOMIC DNA]</scope>
    <source>
        <strain evidence="2 3">CCMP332</strain>
    </source>
</reference>
<dbReference type="InterPro" id="IPR041698">
    <property type="entry name" value="Methyltransf_25"/>
</dbReference>
<protein>
    <recommendedName>
        <fullName evidence="1">Methyltransferase domain-containing protein</fullName>
    </recommendedName>
</protein>
<sequence>TMSPENNAVLSKPYYSFNYASAILHQFSIYYCKAKSFIYDVIILRMTEKWYRAVLERVDDGSIVLDVGVGTGGALLRCRDLVTSKNLKVIGIDIDAAYVEAGKLSIQDAGLADRISIDLVDFYQGSEAVLDLAKQMGVTPDAKGGFVDAVYFSGSFSLLPDPVNALKLASTMVKEKGDGNKKGAIYITQTYQRKTPFFLPYVKPLLKYATTIDFGQLIREEDVLKTFGESELEVVQHQVIPGSVDTRFQAAYLSILR</sequence>
<dbReference type="CDD" id="cd02440">
    <property type="entry name" value="AdoMet_MTases"/>
    <property type="match status" value="1"/>
</dbReference>
<feature type="domain" description="Methyltransferase" evidence="1">
    <location>
        <begin position="64"/>
        <end position="177"/>
    </location>
</feature>
<name>A0ABD3QII8_9STRA</name>